<feature type="compositionally biased region" description="Basic and acidic residues" evidence="3">
    <location>
        <begin position="120"/>
        <end position="129"/>
    </location>
</feature>
<keyword evidence="6" id="KW-1185">Reference proteome</keyword>
<dbReference type="Pfam" id="PF13972">
    <property type="entry name" value="TetR"/>
    <property type="match status" value="1"/>
</dbReference>
<dbReference type="InterPro" id="IPR009057">
    <property type="entry name" value="Homeodomain-like_sf"/>
</dbReference>
<dbReference type="Pfam" id="PF00440">
    <property type="entry name" value="TetR_N"/>
    <property type="match status" value="1"/>
</dbReference>
<dbReference type="PROSITE" id="PS50977">
    <property type="entry name" value="HTH_TETR_2"/>
    <property type="match status" value="1"/>
</dbReference>
<dbReference type="EMBL" id="SOFS01000015">
    <property type="protein sequence ID" value="TFC21749.1"/>
    <property type="molecule type" value="Genomic_DNA"/>
</dbReference>
<reference evidence="5 6" key="1">
    <citation type="submission" date="2019-03" db="EMBL/GenBank/DDBJ databases">
        <title>Genomics of glacier-inhabiting Cryobacterium strains.</title>
        <authorList>
            <person name="Liu Q."/>
            <person name="Xin Y.-H."/>
        </authorList>
    </citation>
    <scope>NUCLEOTIDE SEQUENCE [LARGE SCALE GENOMIC DNA]</scope>
    <source>
        <strain evidence="5 6">MDB1-5</strain>
    </source>
</reference>
<dbReference type="SUPFAM" id="SSF46689">
    <property type="entry name" value="Homeodomain-like"/>
    <property type="match status" value="1"/>
</dbReference>
<dbReference type="Proteomes" id="UP000297604">
    <property type="component" value="Unassembled WGS sequence"/>
</dbReference>
<feature type="compositionally biased region" description="Basic and acidic residues" evidence="3">
    <location>
        <begin position="1"/>
        <end position="25"/>
    </location>
</feature>
<sequence length="411" mass="45281">MVLGPRGEECVRCPDRPRDRGDHRRPATGGGRRRLVPHRLARDPVEERRHHDRPVRAVGIHQGRFEGHSRFDGPEQRGLARRHQGQPGPHGRGLRSARRARPARHRRASRRRQGLAAPAPEHDGRRGERPTALPASGTDRQGTLDGPQPGLRRRAGRAPARRPPRDHDLPDRTSDRLGPAEPSTPRAGSRAFVSRVPTTVTAGETRARILFVALGLFNERGTAAVTTNAIAAAAGISPGNLYYWFGGKDEIVRELHAQRVTAYESLWEASAAGGGDGPERLDPEQVLDRLGAGVALTRQYAFLARDLFGLLHADPVLAEHYRLVRARRLVRFSEIARGWREHGEIRPLGDRELDDLVRALWILAESWFAFEELDGADTGGPSDSTADSTGGTRYLRAVLTPYLSAPLPGRG</sequence>
<feature type="DNA-binding region" description="H-T-H motif" evidence="2">
    <location>
        <begin position="226"/>
        <end position="245"/>
    </location>
</feature>
<comment type="caution">
    <text evidence="5">The sequence shown here is derived from an EMBL/GenBank/DDBJ whole genome shotgun (WGS) entry which is preliminary data.</text>
</comment>
<name>A0ABY2IR31_9MICO</name>
<protein>
    <submittedName>
        <fullName evidence="5">TetR/AcrR family transcriptional regulator</fullName>
    </submittedName>
</protein>
<evidence type="ECO:0000256" key="1">
    <source>
        <dbReference type="ARBA" id="ARBA00023125"/>
    </source>
</evidence>
<dbReference type="PRINTS" id="PR00455">
    <property type="entry name" value="HTHTETR"/>
</dbReference>
<gene>
    <name evidence="5" type="ORF">E3O46_05920</name>
</gene>
<evidence type="ECO:0000259" key="4">
    <source>
        <dbReference type="PROSITE" id="PS50977"/>
    </source>
</evidence>
<feature type="compositionally biased region" description="Basic and acidic residues" evidence="3">
    <location>
        <begin position="63"/>
        <end position="75"/>
    </location>
</feature>
<evidence type="ECO:0000256" key="3">
    <source>
        <dbReference type="SAM" id="MobiDB-lite"/>
    </source>
</evidence>
<organism evidence="5 6">
    <name type="scientific">Cryobacterium glucosi</name>
    <dbReference type="NCBI Taxonomy" id="1259175"/>
    <lineage>
        <taxon>Bacteria</taxon>
        <taxon>Bacillati</taxon>
        <taxon>Actinomycetota</taxon>
        <taxon>Actinomycetes</taxon>
        <taxon>Micrococcales</taxon>
        <taxon>Microbacteriaceae</taxon>
        <taxon>Cryobacterium</taxon>
    </lineage>
</organism>
<dbReference type="PANTHER" id="PTHR30055">
    <property type="entry name" value="HTH-TYPE TRANSCRIPTIONAL REGULATOR RUTR"/>
    <property type="match status" value="1"/>
</dbReference>
<accession>A0ABY2IR31</accession>
<dbReference type="InterPro" id="IPR001647">
    <property type="entry name" value="HTH_TetR"/>
</dbReference>
<dbReference type="InterPro" id="IPR050109">
    <property type="entry name" value="HTH-type_TetR-like_transc_reg"/>
</dbReference>
<proteinExistence type="predicted"/>
<feature type="compositionally biased region" description="Basic and acidic residues" evidence="3">
    <location>
        <begin position="163"/>
        <end position="175"/>
    </location>
</feature>
<evidence type="ECO:0000256" key="2">
    <source>
        <dbReference type="PROSITE-ProRule" id="PRU00335"/>
    </source>
</evidence>
<dbReference type="PANTHER" id="PTHR30055:SF223">
    <property type="entry name" value="HTH-TYPE TRANSCRIPTIONAL REGULATOR UIDR"/>
    <property type="match status" value="1"/>
</dbReference>
<feature type="compositionally biased region" description="Basic and acidic residues" evidence="3">
    <location>
        <begin position="40"/>
        <end position="49"/>
    </location>
</feature>
<keyword evidence="1 2" id="KW-0238">DNA-binding</keyword>
<feature type="region of interest" description="Disordered" evidence="3">
    <location>
        <begin position="1"/>
        <end position="192"/>
    </location>
</feature>
<evidence type="ECO:0000313" key="5">
    <source>
        <dbReference type="EMBL" id="TFC21749.1"/>
    </source>
</evidence>
<feature type="compositionally biased region" description="Basic residues" evidence="3">
    <location>
        <begin position="92"/>
        <end position="113"/>
    </location>
</feature>
<dbReference type="Gene3D" id="1.10.357.10">
    <property type="entry name" value="Tetracycline Repressor, domain 2"/>
    <property type="match status" value="1"/>
</dbReference>
<feature type="domain" description="HTH tetR-type" evidence="4">
    <location>
        <begin position="203"/>
        <end position="263"/>
    </location>
</feature>
<feature type="compositionally biased region" description="Basic residues" evidence="3">
    <location>
        <begin position="151"/>
        <end position="162"/>
    </location>
</feature>
<evidence type="ECO:0000313" key="6">
    <source>
        <dbReference type="Proteomes" id="UP000297604"/>
    </source>
</evidence>
<dbReference type="InterPro" id="IPR025722">
    <property type="entry name" value="TetR"/>
</dbReference>